<dbReference type="EMBL" id="JALGBH010000002">
    <property type="protein sequence ID" value="MCJ0743100.1"/>
    <property type="molecule type" value="Genomic_DNA"/>
</dbReference>
<sequence length="199" mass="23387">MQEFDHIEAIWAQHDVDVKISADEMLKQAKKEVNSIKTKSLLNIVGMALSIVAIAVLWLFFDFKSITTHIGISIVILAIAIYTFILYKNYKTLTNTDFTRHPADFIADLKSYQIQRYKIYSKLYWFYMIALSIGMILYFFEILMMMSVPMQILTWVITFGWVVFCSTLVRKAVIKKDKERITLLIDKFERINNQFNEPK</sequence>
<evidence type="ECO:0000313" key="3">
    <source>
        <dbReference type="Proteomes" id="UP001165460"/>
    </source>
</evidence>
<keyword evidence="3" id="KW-1185">Reference proteome</keyword>
<proteinExistence type="predicted"/>
<keyword evidence="1" id="KW-0472">Membrane</keyword>
<reference evidence="2" key="1">
    <citation type="submission" date="2022-03" db="EMBL/GenBank/DDBJ databases">
        <authorList>
            <person name="Woo C.Y."/>
        </authorList>
    </citation>
    <scope>NUCLEOTIDE SEQUENCE</scope>
    <source>
        <strain evidence="2">CYS-01</strain>
    </source>
</reference>
<gene>
    <name evidence="2" type="ORF">MMF97_10285</name>
</gene>
<evidence type="ECO:0000256" key="1">
    <source>
        <dbReference type="SAM" id="Phobius"/>
    </source>
</evidence>
<protein>
    <submittedName>
        <fullName evidence="2">Uncharacterized protein</fullName>
    </submittedName>
</protein>
<dbReference type="Proteomes" id="UP001165460">
    <property type="component" value="Unassembled WGS sequence"/>
</dbReference>
<accession>A0ABS9ZXT7</accession>
<feature type="transmembrane region" description="Helical" evidence="1">
    <location>
        <begin position="66"/>
        <end position="87"/>
    </location>
</feature>
<evidence type="ECO:0000313" key="2">
    <source>
        <dbReference type="EMBL" id="MCJ0743100.1"/>
    </source>
</evidence>
<feature type="transmembrane region" description="Helical" evidence="1">
    <location>
        <begin position="124"/>
        <end position="146"/>
    </location>
</feature>
<feature type="transmembrane region" description="Helical" evidence="1">
    <location>
        <begin position="40"/>
        <end position="60"/>
    </location>
</feature>
<dbReference type="RefSeq" id="WP_243362164.1">
    <property type="nucleotide sequence ID" value="NZ_JALGBH010000002.1"/>
</dbReference>
<name>A0ABS9ZXT7_9SPHI</name>
<organism evidence="2 3">
    <name type="scientific">Pedobacter montanisoli</name>
    <dbReference type="NCBI Taxonomy" id="2923277"/>
    <lineage>
        <taxon>Bacteria</taxon>
        <taxon>Pseudomonadati</taxon>
        <taxon>Bacteroidota</taxon>
        <taxon>Sphingobacteriia</taxon>
        <taxon>Sphingobacteriales</taxon>
        <taxon>Sphingobacteriaceae</taxon>
        <taxon>Pedobacter</taxon>
    </lineage>
</organism>
<comment type="caution">
    <text evidence="2">The sequence shown here is derived from an EMBL/GenBank/DDBJ whole genome shotgun (WGS) entry which is preliminary data.</text>
</comment>
<keyword evidence="1" id="KW-1133">Transmembrane helix</keyword>
<feature type="transmembrane region" description="Helical" evidence="1">
    <location>
        <begin position="152"/>
        <end position="169"/>
    </location>
</feature>
<keyword evidence="1" id="KW-0812">Transmembrane</keyword>